<sequence>MTKKIVMEFEDDCDFYETDVPKCPYCGEEITGDDWQCDAPWEDGAYGSLSCTECYKDFEVQASVTKVSWTTTYPKEGKND</sequence>
<protein>
    <submittedName>
        <fullName evidence="1">Uncharacterized protein</fullName>
    </submittedName>
</protein>
<dbReference type="RefSeq" id="WP_311843516.1">
    <property type="nucleotide sequence ID" value="NZ_JARQDC010000002.1"/>
</dbReference>
<dbReference type="EMBL" id="JARQDL010000003">
    <property type="protein sequence ID" value="MDT2945364.1"/>
    <property type="molecule type" value="Genomic_DNA"/>
</dbReference>
<dbReference type="Proteomes" id="UP001250218">
    <property type="component" value="Unassembled WGS sequence"/>
</dbReference>
<accession>A0AAW8UGY8</accession>
<proteinExistence type="predicted"/>
<organism evidence="1 2">
    <name type="scientific">Lactococcus lactis</name>
    <dbReference type="NCBI Taxonomy" id="1358"/>
    <lineage>
        <taxon>Bacteria</taxon>
        <taxon>Bacillati</taxon>
        <taxon>Bacillota</taxon>
        <taxon>Bacilli</taxon>
        <taxon>Lactobacillales</taxon>
        <taxon>Streptococcaceae</taxon>
        <taxon>Lactococcus</taxon>
    </lineage>
</organism>
<reference evidence="1" key="1">
    <citation type="submission" date="2023-03" db="EMBL/GenBank/DDBJ databases">
        <authorList>
            <person name="Shen W."/>
            <person name="Cai J."/>
        </authorList>
    </citation>
    <scope>NUCLEOTIDE SEQUENCE</scope>
    <source>
        <strain evidence="1">Y37</strain>
    </source>
</reference>
<comment type="caution">
    <text evidence="1">The sequence shown here is derived from an EMBL/GenBank/DDBJ whole genome shotgun (WGS) entry which is preliminary data.</text>
</comment>
<gene>
    <name evidence="1" type="ORF">P7I04_04830</name>
</gene>
<dbReference type="AlphaFoldDB" id="A0AAW8UGY8"/>
<name>A0AAW8UGY8_9LACT</name>
<evidence type="ECO:0000313" key="1">
    <source>
        <dbReference type="EMBL" id="MDT2945364.1"/>
    </source>
</evidence>
<evidence type="ECO:0000313" key="2">
    <source>
        <dbReference type="Proteomes" id="UP001250218"/>
    </source>
</evidence>